<dbReference type="InterPro" id="IPR003646">
    <property type="entry name" value="SH3-like_bac-type"/>
</dbReference>
<protein>
    <recommendedName>
        <fullName evidence="2">SH3b domain-containing protein</fullName>
    </recommendedName>
</protein>
<dbReference type="Pfam" id="PF08239">
    <property type="entry name" value="SH3_3"/>
    <property type="match status" value="1"/>
</dbReference>
<evidence type="ECO:0000259" key="2">
    <source>
        <dbReference type="Pfam" id="PF08239"/>
    </source>
</evidence>
<sequence>MSFRTLKTAALATLVVIATAGVSMAAQYAWVENNTKVKQFHKQNSANVNWVASGQKVKIVGQWNNWYKLQIPGQDGWVKGNVLDFAQQYPFPGYGYGYGGSFCINGQGASFCLSGGY</sequence>
<dbReference type="OrthoDB" id="9772024at2"/>
<dbReference type="Gene3D" id="2.30.30.40">
    <property type="entry name" value="SH3 Domains"/>
    <property type="match status" value="1"/>
</dbReference>
<evidence type="ECO:0000313" key="4">
    <source>
        <dbReference type="Proteomes" id="UP000095463"/>
    </source>
</evidence>
<organism evidence="3 4">
    <name type="scientific">Devosia insulae DS-56</name>
    <dbReference type="NCBI Taxonomy" id="1116389"/>
    <lineage>
        <taxon>Bacteria</taxon>
        <taxon>Pseudomonadati</taxon>
        <taxon>Pseudomonadota</taxon>
        <taxon>Alphaproteobacteria</taxon>
        <taxon>Hyphomicrobiales</taxon>
        <taxon>Devosiaceae</taxon>
        <taxon>Devosia</taxon>
    </lineage>
</organism>
<keyword evidence="1" id="KW-0732">Signal</keyword>
<feature type="signal peptide" evidence="1">
    <location>
        <begin position="1"/>
        <end position="25"/>
    </location>
</feature>
<feature type="chain" id="PRO_5009190428" description="SH3b domain-containing protein" evidence="1">
    <location>
        <begin position="26"/>
        <end position="117"/>
    </location>
</feature>
<gene>
    <name evidence="3" type="ORF">VW23_018000</name>
</gene>
<dbReference type="AlphaFoldDB" id="A0A1E5XR66"/>
<dbReference type="RefSeq" id="WP_069909719.1">
    <property type="nucleotide sequence ID" value="NZ_LAJE02000171.1"/>
</dbReference>
<dbReference type="Proteomes" id="UP000095463">
    <property type="component" value="Unassembled WGS sequence"/>
</dbReference>
<name>A0A1E5XR66_9HYPH</name>
<reference evidence="3 4" key="1">
    <citation type="journal article" date="2015" name="Genome Announc.">
        <title>Genome Assemblies of Three Soil-Associated Devosia species: D. insulae, D. limi, and D. soli.</title>
        <authorList>
            <person name="Hassan Y.I."/>
            <person name="Lepp D."/>
            <person name="Zhou T."/>
        </authorList>
    </citation>
    <scope>NUCLEOTIDE SEQUENCE [LARGE SCALE GENOMIC DNA]</scope>
    <source>
        <strain evidence="3 4">DS-56</strain>
    </source>
</reference>
<keyword evidence="4" id="KW-1185">Reference proteome</keyword>
<comment type="caution">
    <text evidence="3">The sequence shown here is derived from an EMBL/GenBank/DDBJ whole genome shotgun (WGS) entry which is preliminary data.</text>
</comment>
<accession>A0A1E5XR66</accession>
<dbReference type="EMBL" id="LAJE02000171">
    <property type="protein sequence ID" value="OEO31102.1"/>
    <property type="molecule type" value="Genomic_DNA"/>
</dbReference>
<evidence type="ECO:0000313" key="3">
    <source>
        <dbReference type="EMBL" id="OEO31102.1"/>
    </source>
</evidence>
<proteinExistence type="predicted"/>
<evidence type="ECO:0000256" key="1">
    <source>
        <dbReference type="SAM" id="SignalP"/>
    </source>
</evidence>
<feature type="domain" description="SH3b" evidence="2">
    <location>
        <begin position="35"/>
        <end position="81"/>
    </location>
</feature>